<dbReference type="Proteomes" id="UP000271974">
    <property type="component" value="Unassembled WGS sequence"/>
</dbReference>
<dbReference type="AlphaFoldDB" id="A0A3S1AYH2"/>
<organism evidence="2 3">
    <name type="scientific">Elysia chlorotica</name>
    <name type="common">Eastern emerald elysia</name>
    <name type="synonym">Sea slug</name>
    <dbReference type="NCBI Taxonomy" id="188477"/>
    <lineage>
        <taxon>Eukaryota</taxon>
        <taxon>Metazoa</taxon>
        <taxon>Spiralia</taxon>
        <taxon>Lophotrochozoa</taxon>
        <taxon>Mollusca</taxon>
        <taxon>Gastropoda</taxon>
        <taxon>Heterobranchia</taxon>
        <taxon>Euthyneura</taxon>
        <taxon>Panpulmonata</taxon>
        <taxon>Sacoglossa</taxon>
        <taxon>Placobranchoidea</taxon>
        <taxon>Plakobranchidae</taxon>
        <taxon>Elysia</taxon>
    </lineage>
</organism>
<feature type="region of interest" description="Disordered" evidence="1">
    <location>
        <begin position="60"/>
        <end position="87"/>
    </location>
</feature>
<dbReference type="OrthoDB" id="10584380at2759"/>
<dbReference type="EMBL" id="RQTK01000743">
    <property type="protein sequence ID" value="RUS75435.1"/>
    <property type="molecule type" value="Genomic_DNA"/>
</dbReference>
<reference evidence="2 3" key="1">
    <citation type="submission" date="2019-01" db="EMBL/GenBank/DDBJ databases">
        <title>A draft genome assembly of the solar-powered sea slug Elysia chlorotica.</title>
        <authorList>
            <person name="Cai H."/>
            <person name="Li Q."/>
            <person name="Fang X."/>
            <person name="Li J."/>
            <person name="Curtis N.E."/>
            <person name="Altenburger A."/>
            <person name="Shibata T."/>
            <person name="Feng M."/>
            <person name="Maeda T."/>
            <person name="Schwartz J.A."/>
            <person name="Shigenobu S."/>
            <person name="Lundholm N."/>
            <person name="Nishiyama T."/>
            <person name="Yang H."/>
            <person name="Hasebe M."/>
            <person name="Li S."/>
            <person name="Pierce S.K."/>
            <person name="Wang J."/>
        </authorList>
    </citation>
    <scope>NUCLEOTIDE SEQUENCE [LARGE SCALE GENOMIC DNA]</scope>
    <source>
        <strain evidence="2">EC2010</strain>
        <tissue evidence="2">Whole organism of an adult</tissue>
    </source>
</reference>
<evidence type="ECO:0000256" key="1">
    <source>
        <dbReference type="SAM" id="MobiDB-lite"/>
    </source>
</evidence>
<accession>A0A3S1AYH2</accession>
<feature type="compositionally biased region" description="Acidic residues" evidence="1">
    <location>
        <begin position="30"/>
        <end position="41"/>
    </location>
</feature>
<feature type="non-terminal residue" evidence="2">
    <location>
        <position position="131"/>
    </location>
</feature>
<sequence length="131" mass="14531">MSRRKQARPKSCKTEEADNSHDIVGLSEEIVQDDENPEGMEEGSSMEASTLEMLNGSVFSSEEVQENIPEDDTVTPSATMKHPETNPFFAGVVDCADAKESKMMRCERCNAVFTSLVQFMDHRNFECGSGN</sequence>
<gene>
    <name evidence="2" type="ORF">EGW08_016814</name>
</gene>
<keyword evidence="3" id="KW-1185">Reference proteome</keyword>
<feature type="compositionally biased region" description="Acidic residues" evidence="1">
    <location>
        <begin position="63"/>
        <end position="73"/>
    </location>
</feature>
<protein>
    <submittedName>
        <fullName evidence="2">Uncharacterized protein</fullName>
    </submittedName>
</protein>
<name>A0A3S1AYH2_ELYCH</name>
<feature type="compositionally biased region" description="Basic and acidic residues" evidence="1">
    <location>
        <begin position="12"/>
        <end position="21"/>
    </location>
</feature>
<feature type="compositionally biased region" description="Basic residues" evidence="1">
    <location>
        <begin position="1"/>
        <end position="11"/>
    </location>
</feature>
<feature type="region of interest" description="Disordered" evidence="1">
    <location>
        <begin position="1"/>
        <end position="47"/>
    </location>
</feature>
<proteinExistence type="predicted"/>
<comment type="caution">
    <text evidence="2">The sequence shown here is derived from an EMBL/GenBank/DDBJ whole genome shotgun (WGS) entry which is preliminary data.</text>
</comment>
<evidence type="ECO:0000313" key="2">
    <source>
        <dbReference type="EMBL" id="RUS75435.1"/>
    </source>
</evidence>
<evidence type="ECO:0000313" key="3">
    <source>
        <dbReference type="Proteomes" id="UP000271974"/>
    </source>
</evidence>